<gene>
    <name evidence="1" type="ORF">IQ251_12625</name>
</gene>
<evidence type="ECO:0000313" key="2">
    <source>
        <dbReference type="Proteomes" id="UP000598360"/>
    </source>
</evidence>
<sequence length="179" mass="20386">MERDCLRARCESRVERLLRAIGGLPTPWDINEFCDRLERYRGRDIDLVPVRWTVGDSTGFWQRRGDRDVIGYTENTSGVHQDHIILHEIGHLISEHRGRCVLSAEEARQRAPHLAPAAFAHLLGRVSAEAEEDEAEIIATMVLARIARQSRRGRTRRGRTLDPRTSAALNRVAAAFDDR</sequence>
<organism evidence="1 2">
    <name type="scientific">Saccharopolyspora montiporae</name>
    <dbReference type="NCBI Taxonomy" id="2781240"/>
    <lineage>
        <taxon>Bacteria</taxon>
        <taxon>Bacillati</taxon>
        <taxon>Actinomycetota</taxon>
        <taxon>Actinomycetes</taxon>
        <taxon>Pseudonocardiales</taxon>
        <taxon>Pseudonocardiaceae</taxon>
        <taxon>Saccharopolyspora</taxon>
    </lineage>
</organism>
<keyword evidence="2" id="KW-1185">Reference proteome</keyword>
<proteinExistence type="predicted"/>
<evidence type="ECO:0008006" key="3">
    <source>
        <dbReference type="Google" id="ProtNLM"/>
    </source>
</evidence>
<dbReference type="RefSeq" id="WP_193928724.1">
    <property type="nucleotide sequence ID" value="NZ_JADEYC010000019.1"/>
</dbReference>
<comment type="caution">
    <text evidence="1">The sequence shown here is derived from an EMBL/GenBank/DDBJ whole genome shotgun (WGS) entry which is preliminary data.</text>
</comment>
<protein>
    <recommendedName>
        <fullName evidence="3">IrrE N-terminal-like domain-containing protein</fullName>
    </recommendedName>
</protein>
<dbReference type="Gene3D" id="1.10.10.2910">
    <property type="match status" value="1"/>
</dbReference>
<name>A0A929B8P7_9PSEU</name>
<dbReference type="EMBL" id="JADEYC010000019">
    <property type="protein sequence ID" value="MBE9375289.1"/>
    <property type="molecule type" value="Genomic_DNA"/>
</dbReference>
<reference evidence="1" key="1">
    <citation type="submission" date="2020-10" db="EMBL/GenBank/DDBJ databases">
        <title>Diversity and distribution of actinomycetes associated with coral in the coast of Hainan.</title>
        <authorList>
            <person name="Li F."/>
        </authorList>
    </citation>
    <scope>NUCLEOTIDE SEQUENCE</scope>
    <source>
        <strain evidence="1">HNM0983</strain>
    </source>
</reference>
<evidence type="ECO:0000313" key="1">
    <source>
        <dbReference type="EMBL" id="MBE9375289.1"/>
    </source>
</evidence>
<dbReference type="Proteomes" id="UP000598360">
    <property type="component" value="Unassembled WGS sequence"/>
</dbReference>
<dbReference type="AlphaFoldDB" id="A0A929B8P7"/>
<accession>A0A929B8P7</accession>